<organism evidence="3 4">
    <name type="scientific">Longibaculum muris</name>
    <dbReference type="NCBI Taxonomy" id="1796628"/>
    <lineage>
        <taxon>Bacteria</taxon>
        <taxon>Bacillati</taxon>
        <taxon>Bacillota</taxon>
        <taxon>Erysipelotrichia</taxon>
        <taxon>Erysipelotrichales</taxon>
        <taxon>Coprobacillaceae</taxon>
        <taxon>Longibaculum</taxon>
    </lineage>
</organism>
<comment type="caution">
    <text evidence="3">The sequence shown here is derived from an EMBL/GenBank/DDBJ whole genome shotgun (WGS) entry which is preliminary data.</text>
</comment>
<feature type="signal peptide" evidence="1">
    <location>
        <begin position="1"/>
        <end position="24"/>
    </location>
</feature>
<evidence type="ECO:0000256" key="1">
    <source>
        <dbReference type="SAM" id="SignalP"/>
    </source>
</evidence>
<dbReference type="GeneID" id="98916037"/>
<dbReference type="SUPFAM" id="SSF53474">
    <property type="entry name" value="alpha/beta-Hydrolases"/>
    <property type="match status" value="1"/>
</dbReference>
<dbReference type="PANTHER" id="PTHR43358:SF4">
    <property type="entry name" value="ALPHA_BETA HYDROLASE FOLD-1 DOMAIN-CONTAINING PROTEIN"/>
    <property type="match status" value="1"/>
</dbReference>
<dbReference type="Gene3D" id="3.40.50.1820">
    <property type="entry name" value="alpha/beta hydrolase"/>
    <property type="match status" value="1"/>
</dbReference>
<dbReference type="InterPro" id="IPR029058">
    <property type="entry name" value="AB_hydrolase_fold"/>
</dbReference>
<name>A0A4R3YUF5_9FIRM</name>
<dbReference type="RefSeq" id="WP_243646672.1">
    <property type="nucleotide sequence ID" value="NZ_JANKBF010000034.1"/>
</dbReference>
<dbReference type="InterPro" id="IPR001375">
    <property type="entry name" value="Peptidase_S9_cat"/>
</dbReference>
<sequence>MKKKTLATAAILSGILIGFASVTAIDLACKKRPPKNKDKDPLDDENLSWLDIQDFENLEITSQDGLKLKAKLLKAPRDTNKVLIAVHGYRSYNLKEYAYYIKFYHDLGFNILLPDNRAHGESEGTYIGFGWLDRLDCIQWIYKMKEYFNKDLQIVLHGISMGSATVLMASGEELPSDVKCIISDCGFTSVLEEFEHELKLAHIPPALILPTATLLSKKRVGYSFKEASTIDQVKKSKTPTLFIHGDQDDFVPTYMVYDLYNACGADKDLLIVEGAGHAQSYLVAQELCEKTIIDFMNQYIKE</sequence>
<dbReference type="EMBL" id="SMCQ01000017">
    <property type="protein sequence ID" value="TCV95398.1"/>
    <property type="molecule type" value="Genomic_DNA"/>
</dbReference>
<protein>
    <recommendedName>
        <fullName evidence="2">Peptidase S9 prolyl oligopeptidase catalytic domain-containing protein</fullName>
    </recommendedName>
</protein>
<gene>
    <name evidence="3" type="ORF">EDD60_11759</name>
</gene>
<feature type="chain" id="PRO_5020552760" description="Peptidase S9 prolyl oligopeptidase catalytic domain-containing protein" evidence="1">
    <location>
        <begin position="25"/>
        <end position="302"/>
    </location>
</feature>
<accession>A0A4R3YUF5</accession>
<keyword evidence="4" id="KW-1185">Reference proteome</keyword>
<reference evidence="3 4" key="1">
    <citation type="submission" date="2019-03" db="EMBL/GenBank/DDBJ databases">
        <title>Genomic Encyclopedia of Type Strains, Phase IV (KMG-IV): sequencing the most valuable type-strain genomes for metagenomic binning, comparative biology and taxonomic classification.</title>
        <authorList>
            <person name="Goeker M."/>
        </authorList>
    </citation>
    <scope>NUCLEOTIDE SEQUENCE [LARGE SCALE GENOMIC DNA]</scope>
    <source>
        <strain evidence="3 4">DSM 29487</strain>
    </source>
</reference>
<evidence type="ECO:0000313" key="3">
    <source>
        <dbReference type="EMBL" id="TCV95398.1"/>
    </source>
</evidence>
<feature type="domain" description="Peptidase S9 prolyl oligopeptidase catalytic" evidence="2">
    <location>
        <begin position="133"/>
        <end position="301"/>
    </location>
</feature>
<dbReference type="Proteomes" id="UP000295515">
    <property type="component" value="Unassembled WGS sequence"/>
</dbReference>
<dbReference type="GO" id="GO:0006508">
    <property type="term" value="P:proteolysis"/>
    <property type="evidence" value="ECO:0007669"/>
    <property type="project" value="InterPro"/>
</dbReference>
<proteinExistence type="predicted"/>
<evidence type="ECO:0000313" key="4">
    <source>
        <dbReference type="Proteomes" id="UP000295515"/>
    </source>
</evidence>
<keyword evidence="1" id="KW-0732">Signal</keyword>
<evidence type="ECO:0000259" key="2">
    <source>
        <dbReference type="Pfam" id="PF00326"/>
    </source>
</evidence>
<dbReference type="Pfam" id="PF00326">
    <property type="entry name" value="Peptidase_S9"/>
    <property type="match status" value="1"/>
</dbReference>
<dbReference type="PANTHER" id="PTHR43358">
    <property type="entry name" value="ALPHA/BETA-HYDROLASE"/>
    <property type="match status" value="1"/>
</dbReference>
<dbReference type="InterPro" id="IPR052920">
    <property type="entry name" value="DNA-binding_regulatory"/>
</dbReference>
<dbReference type="AlphaFoldDB" id="A0A4R3YUF5"/>
<dbReference type="GO" id="GO:0008236">
    <property type="term" value="F:serine-type peptidase activity"/>
    <property type="evidence" value="ECO:0007669"/>
    <property type="project" value="InterPro"/>
</dbReference>